<dbReference type="Proteomes" id="UP000037035">
    <property type="component" value="Unassembled WGS sequence"/>
</dbReference>
<proteinExistence type="predicted"/>
<accession>A0A0L6UWD2</accession>
<name>A0A0L6UWD2_9BASI</name>
<keyword evidence="2" id="KW-1185">Reference proteome</keyword>
<protein>
    <submittedName>
        <fullName evidence="1">Uncharacterized protein</fullName>
    </submittedName>
</protein>
<dbReference type="VEuPathDB" id="FungiDB:VP01_3438g2"/>
<dbReference type="AlphaFoldDB" id="A0A0L6UWD2"/>
<dbReference type="EMBL" id="LAVV01008433">
    <property type="protein sequence ID" value="KNZ52819.1"/>
    <property type="molecule type" value="Genomic_DNA"/>
</dbReference>
<reference evidence="1 2" key="1">
    <citation type="submission" date="2015-08" db="EMBL/GenBank/DDBJ databases">
        <title>Next Generation Sequencing and Analysis of the Genome of Puccinia sorghi L Schw, the Causal Agent of Maize Common Rust.</title>
        <authorList>
            <person name="Rochi L."/>
            <person name="Burguener G."/>
            <person name="Darino M."/>
            <person name="Turjanski A."/>
            <person name="Kreff E."/>
            <person name="Dieguez M.J."/>
            <person name="Sacco F."/>
        </authorList>
    </citation>
    <scope>NUCLEOTIDE SEQUENCE [LARGE SCALE GENOMIC DNA]</scope>
    <source>
        <strain evidence="1 2">RO10H11247</strain>
    </source>
</reference>
<dbReference type="OrthoDB" id="2506770at2759"/>
<evidence type="ECO:0000313" key="2">
    <source>
        <dbReference type="Proteomes" id="UP000037035"/>
    </source>
</evidence>
<evidence type="ECO:0000313" key="1">
    <source>
        <dbReference type="EMBL" id="KNZ52819.1"/>
    </source>
</evidence>
<sequence>MTARQNFLKTAISKKKIKILEKNVTTSFKEGSAFVGANKMQEKSNSIQKVEADLKAKQLIMAIMKKDLGSLTNNLVRQ</sequence>
<comment type="caution">
    <text evidence="1">The sequence shown here is derived from an EMBL/GenBank/DDBJ whole genome shotgun (WGS) entry which is preliminary data.</text>
</comment>
<organism evidence="1 2">
    <name type="scientific">Puccinia sorghi</name>
    <dbReference type="NCBI Taxonomy" id="27349"/>
    <lineage>
        <taxon>Eukaryota</taxon>
        <taxon>Fungi</taxon>
        <taxon>Dikarya</taxon>
        <taxon>Basidiomycota</taxon>
        <taxon>Pucciniomycotina</taxon>
        <taxon>Pucciniomycetes</taxon>
        <taxon>Pucciniales</taxon>
        <taxon>Pucciniaceae</taxon>
        <taxon>Puccinia</taxon>
    </lineage>
</organism>
<gene>
    <name evidence="1" type="ORF">VP01_3438g2</name>
</gene>